<dbReference type="Pfam" id="PF05691">
    <property type="entry name" value="Raffinose_syn"/>
    <property type="match status" value="1"/>
</dbReference>
<accession>A0A0A9EFN9</accession>
<dbReference type="InterPro" id="IPR008811">
    <property type="entry name" value="Glycosyl_hydrolases_36"/>
</dbReference>
<keyword evidence="1" id="KW-0119">Carbohydrate metabolism</keyword>
<reference evidence="2" key="2">
    <citation type="journal article" date="2015" name="Data Brief">
        <title>Shoot transcriptome of the giant reed, Arundo donax.</title>
        <authorList>
            <person name="Barrero R.A."/>
            <person name="Guerrero F.D."/>
            <person name="Moolhuijzen P."/>
            <person name="Goolsby J.A."/>
            <person name="Tidwell J."/>
            <person name="Bellgard S.E."/>
            <person name="Bellgard M.I."/>
        </authorList>
    </citation>
    <scope>NUCLEOTIDE SEQUENCE</scope>
    <source>
        <tissue evidence="2">Shoot tissue taken approximately 20 cm above the soil surface</tissue>
    </source>
</reference>
<evidence type="ECO:0000313" key="2">
    <source>
        <dbReference type="EMBL" id="JAD97838.1"/>
    </source>
</evidence>
<sequence length="55" mass="6030">MQYPVSAPGVQKNEPCDALNSITTNGLGIVNPEKVYSFYNELIHTLHLPGLTESK</sequence>
<protein>
    <submittedName>
        <fullName evidence="2">Uncharacterized protein</fullName>
    </submittedName>
</protein>
<dbReference type="AlphaFoldDB" id="A0A0A9EFN9"/>
<reference evidence="2" key="1">
    <citation type="submission" date="2014-09" db="EMBL/GenBank/DDBJ databases">
        <authorList>
            <person name="Magalhaes I.L.F."/>
            <person name="Oliveira U."/>
            <person name="Santos F.R."/>
            <person name="Vidigal T.H.D.A."/>
            <person name="Brescovit A.D."/>
            <person name="Santos A.J."/>
        </authorList>
    </citation>
    <scope>NUCLEOTIDE SEQUENCE</scope>
    <source>
        <tissue evidence="2">Shoot tissue taken approximately 20 cm above the soil surface</tissue>
    </source>
</reference>
<dbReference type="EMBL" id="GBRH01200057">
    <property type="protein sequence ID" value="JAD97838.1"/>
    <property type="molecule type" value="Transcribed_RNA"/>
</dbReference>
<organism evidence="2">
    <name type="scientific">Arundo donax</name>
    <name type="common">Giant reed</name>
    <name type="synonym">Donax arundinaceus</name>
    <dbReference type="NCBI Taxonomy" id="35708"/>
    <lineage>
        <taxon>Eukaryota</taxon>
        <taxon>Viridiplantae</taxon>
        <taxon>Streptophyta</taxon>
        <taxon>Embryophyta</taxon>
        <taxon>Tracheophyta</taxon>
        <taxon>Spermatophyta</taxon>
        <taxon>Magnoliopsida</taxon>
        <taxon>Liliopsida</taxon>
        <taxon>Poales</taxon>
        <taxon>Poaceae</taxon>
        <taxon>PACMAD clade</taxon>
        <taxon>Arundinoideae</taxon>
        <taxon>Arundineae</taxon>
        <taxon>Arundo</taxon>
    </lineage>
</organism>
<proteinExistence type="predicted"/>
<evidence type="ECO:0000256" key="1">
    <source>
        <dbReference type="ARBA" id="ARBA00023277"/>
    </source>
</evidence>
<name>A0A0A9EFN9_ARUDO</name>